<dbReference type="NCBIfam" id="NF001136">
    <property type="entry name" value="PRK00142.1-4"/>
    <property type="match status" value="1"/>
</dbReference>
<dbReference type="PANTHER" id="PTHR43268">
    <property type="entry name" value="THIOSULFATE SULFURTRANSFERASE/RHODANESE-LIKE DOMAIN-CONTAINING PROTEIN 2"/>
    <property type="match status" value="1"/>
</dbReference>
<proteinExistence type="inferred from homology"/>
<dbReference type="InterPro" id="IPR020936">
    <property type="entry name" value="TrhO"/>
</dbReference>
<dbReference type="Gene3D" id="3.40.250.10">
    <property type="entry name" value="Rhodanese-like domain"/>
    <property type="match status" value="1"/>
</dbReference>
<dbReference type="Pfam" id="PF17773">
    <property type="entry name" value="UPF0176_N"/>
    <property type="match status" value="1"/>
</dbReference>
<dbReference type="SMART" id="SM00450">
    <property type="entry name" value="RHOD"/>
    <property type="match status" value="1"/>
</dbReference>
<comment type="similarity">
    <text evidence="1">Belongs to the TrhO family.</text>
</comment>
<dbReference type="EMBL" id="AP028947">
    <property type="protein sequence ID" value="BET25409.1"/>
    <property type="molecule type" value="Genomic_DNA"/>
</dbReference>
<evidence type="ECO:0000313" key="4">
    <source>
        <dbReference type="EMBL" id="BET25409.1"/>
    </source>
</evidence>
<feature type="domain" description="Rhodanese" evidence="3">
    <location>
        <begin position="133"/>
        <end position="231"/>
    </location>
</feature>
<dbReference type="PANTHER" id="PTHR43268:SF3">
    <property type="entry name" value="RHODANESE-LIKE DOMAIN-CONTAINING PROTEIN 7-RELATED"/>
    <property type="match status" value="1"/>
</dbReference>
<evidence type="ECO:0000259" key="3">
    <source>
        <dbReference type="PROSITE" id="PS50206"/>
    </source>
</evidence>
<keyword evidence="5" id="KW-1185">Reference proteome</keyword>
<dbReference type="GO" id="GO:0006400">
    <property type="term" value="P:tRNA modification"/>
    <property type="evidence" value="ECO:0007669"/>
    <property type="project" value="UniProtKB-UniRule"/>
</dbReference>
<dbReference type="InterPro" id="IPR036873">
    <property type="entry name" value="Rhodanese-like_dom_sf"/>
</dbReference>
<dbReference type="CDD" id="cd01518">
    <property type="entry name" value="RHOD_YceA"/>
    <property type="match status" value="1"/>
</dbReference>
<dbReference type="Proteomes" id="UP001329151">
    <property type="component" value="Chromosome"/>
</dbReference>
<evidence type="ECO:0000313" key="5">
    <source>
        <dbReference type="Proteomes" id="UP001329151"/>
    </source>
</evidence>
<dbReference type="AlphaFoldDB" id="A0AA86M883"/>
<name>A0AA86M883_9BURK</name>
<dbReference type="KEGG" id="lto:RGQ30_09100"/>
<dbReference type="SUPFAM" id="SSF52821">
    <property type="entry name" value="Rhodanese/Cell cycle control phosphatase"/>
    <property type="match status" value="1"/>
</dbReference>
<dbReference type="Gene3D" id="3.30.70.100">
    <property type="match status" value="1"/>
</dbReference>
<keyword evidence="1" id="KW-0560">Oxidoreductase</keyword>
<dbReference type="EC" id="1.14.-.-" evidence="1"/>
<evidence type="ECO:0000256" key="2">
    <source>
        <dbReference type="SAM" id="MobiDB-lite"/>
    </source>
</evidence>
<evidence type="ECO:0000256" key="1">
    <source>
        <dbReference type="HAMAP-Rule" id="MF_00469"/>
    </source>
</evidence>
<dbReference type="Pfam" id="PF00581">
    <property type="entry name" value="Rhodanese"/>
    <property type="match status" value="1"/>
</dbReference>
<accession>A0AA86M883</accession>
<comment type="function">
    <text evidence="1">Catalyzes oxygen-dependent 5-hydroxyuridine (ho5U) modification at position 34 in tRNAs.</text>
</comment>
<dbReference type="PROSITE" id="PS50206">
    <property type="entry name" value="RHODANESE_3"/>
    <property type="match status" value="1"/>
</dbReference>
<feature type="region of interest" description="Disordered" evidence="2">
    <location>
        <begin position="310"/>
        <end position="334"/>
    </location>
</feature>
<organism evidence="4 5">
    <name type="scientific">Limnobacter thiooxidans</name>
    <dbReference type="NCBI Taxonomy" id="131080"/>
    <lineage>
        <taxon>Bacteria</taxon>
        <taxon>Pseudomonadati</taxon>
        <taxon>Pseudomonadota</taxon>
        <taxon>Betaproteobacteria</taxon>
        <taxon>Burkholderiales</taxon>
        <taxon>Burkholderiaceae</taxon>
        <taxon>Limnobacter</taxon>
    </lineage>
</organism>
<dbReference type="InterPro" id="IPR001763">
    <property type="entry name" value="Rhodanese-like_dom"/>
</dbReference>
<reference evidence="4 5" key="1">
    <citation type="submission" date="2023-10" db="EMBL/GenBank/DDBJ databases">
        <title>Complete Genome Sequence of Limnobacter thiooxidans CS-K2T, Isolated from freshwater lake sediments in Bavaria, Germany.</title>
        <authorList>
            <person name="Naruki M."/>
            <person name="Watanabe A."/>
            <person name="Warashina T."/>
            <person name="Morita T."/>
            <person name="Arakawa K."/>
        </authorList>
    </citation>
    <scope>NUCLEOTIDE SEQUENCE [LARGE SCALE GENOMIC DNA]</scope>
    <source>
        <strain evidence="4 5">CS-K2</strain>
    </source>
</reference>
<sequence>MSMTEASIPGTDQIVVAALYKFVSLPDFEELKPQLEELCNQNSVLGTLLLATEGINGTVSAPRAGIVALMNFLWADSRFADLAPKYSIAPDQAFTRMKVKLKREIVTMGKDGIDPNRLVGRYVKPADWNALIQDPDTLVIDTRNSYEYAIGTFEGALDPATDTFRQFPEWIEKNLKSLPAEKRPKKIAMFCTGGIRCEKSTAYMLEQGFDEVYHLEGGILKYLEEVPQEQSMWKGECFVFDQRVSVTHGLQIGTYELCHACRMPITEEEKQSDKYIQGVGCPHCYDSLTEDQKSRFGERQKQIQLAKMRNEKHIGRKMPPKEVGIEADASRLAE</sequence>
<dbReference type="InterPro" id="IPR040503">
    <property type="entry name" value="TRHO_N"/>
</dbReference>
<dbReference type="HAMAP" id="MF_00469">
    <property type="entry name" value="TrhO"/>
    <property type="match status" value="1"/>
</dbReference>
<dbReference type="GO" id="GO:0016705">
    <property type="term" value="F:oxidoreductase activity, acting on paired donors, with incorporation or reduction of molecular oxygen"/>
    <property type="evidence" value="ECO:0007669"/>
    <property type="project" value="UniProtKB-UniRule"/>
</dbReference>
<protein>
    <recommendedName>
        <fullName evidence="1">tRNA uridine(34) hydroxylase</fullName>
        <ecNumber evidence="1">1.14.-.-</ecNumber>
    </recommendedName>
    <alternativeName>
        <fullName evidence="1">tRNA hydroxylation protein O</fullName>
    </alternativeName>
</protein>
<gene>
    <name evidence="1" type="primary">trhO</name>
    <name evidence="4" type="ORF">RGQ30_09100</name>
</gene>
<keyword evidence="1" id="KW-0819">tRNA processing</keyword>
<comment type="catalytic activity">
    <reaction evidence="1">
        <text>uridine(34) in tRNA + AH2 + O2 = 5-hydroxyuridine(34) in tRNA + A + H2O</text>
        <dbReference type="Rhea" id="RHEA:64224"/>
        <dbReference type="Rhea" id="RHEA-COMP:11727"/>
        <dbReference type="Rhea" id="RHEA-COMP:13381"/>
        <dbReference type="ChEBI" id="CHEBI:13193"/>
        <dbReference type="ChEBI" id="CHEBI:15377"/>
        <dbReference type="ChEBI" id="CHEBI:15379"/>
        <dbReference type="ChEBI" id="CHEBI:17499"/>
        <dbReference type="ChEBI" id="CHEBI:65315"/>
        <dbReference type="ChEBI" id="CHEBI:136877"/>
    </reaction>
</comment>
<dbReference type="RefSeq" id="WP_130558109.1">
    <property type="nucleotide sequence ID" value="NZ_AP028947.1"/>
</dbReference>